<protein>
    <recommendedName>
        <fullName evidence="4">DUF2721 domain-containing protein</fullName>
    </recommendedName>
</protein>
<feature type="transmembrane region" description="Helical" evidence="1">
    <location>
        <begin position="56"/>
        <end position="74"/>
    </location>
</feature>
<evidence type="ECO:0000256" key="1">
    <source>
        <dbReference type="SAM" id="Phobius"/>
    </source>
</evidence>
<gene>
    <name evidence="2" type="ORF">CE91St7_27940</name>
</gene>
<evidence type="ECO:0008006" key="4">
    <source>
        <dbReference type="Google" id="ProtNLM"/>
    </source>
</evidence>
<evidence type="ECO:0000313" key="3">
    <source>
        <dbReference type="Proteomes" id="UP001055104"/>
    </source>
</evidence>
<keyword evidence="1" id="KW-1133">Transmembrane helix</keyword>
<organism evidence="2 3">
    <name type="scientific">Phocaeicola dorei</name>
    <dbReference type="NCBI Taxonomy" id="357276"/>
    <lineage>
        <taxon>Bacteria</taxon>
        <taxon>Pseudomonadati</taxon>
        <taxon>Bacteroidota</taxon>
        <taxon>Bacteroidia</taxon>
        <taxon>Bacteroidales</taxon>
        <taxon>Bacteroidaceae</taxon>
        <taxon>Phocaeicola</taxon>
    </lineage>
</organism>
<reference evidence="2" key="1">
    <citation type="submission" date="2022-01" db="EMBL/GenBank/DDBJ databases">
        <title>Novel bile acid biosynthetic pathways are enriched in the microbiome of centenarians.</title>
        <authorList>
            <person name="Sato Y."/>
            <person name="Atarashi K."/>
            <person name="Plichta R.D."/>
            <person name="Arai Y."/>
            <person name="Sasajima S."/>
            <person name="Kearney M.S."/>
            <person name="Suda W."/>
            <person name="Takeshita K."/>
            <person name="Sasaki T."/>
            <person name="Okamoto S."/>
            <person name="Skelly N.A."/>
            <person name="Okamura Y."/>
            <person name="Vlamakis H."/>
            <person name="Li Y."/>
            <person name="Tanoue T."/>
            <person name="Takei H."/>
            <person name="Nittono H."/>
            <person name="Narushima S."/>
            <person name="Irie J."/>
            <person name="Itoh H."/>
            <person name="Moriya K."/>
            <person name="Sugiura Y."/>
            <person name="Suematsu M."/>
            <person name="Moritoki N."/>
            <person name="Shibata S."/>
            <person name="Littman R.D."/>
            <person name="Fischbach A.M."/>
            <person name="Uwamino Y."/>
            <person name="Inoue T."/>
            <person name="Honda A."/>
            <person name="Hattori M."/>
            <person name="Murai T."/>
            <person name="Xavier J.R."/>
            <person name="Hirose N."/>
            <person name="Honda K."/>
        </authorList>
    </citation>
    <scope>NUCLEOTIDE SEQUENCE</scope>
    <source>
        <strain evidence="2">CE91-St7</strain>
    </source>
</reference>
<evidence type="ECO:0000313" key="2">
    <source>
        <dbReference type="EMBL" id="GKH81910.1"/>
    </source>
</evidence>
<sequence>MYNFMVCILVYWNYFYCKDIPFIVKRKENIGIFTLSLQYSNFEIPIKMEIDLTTPALLFSAISLIMLAYTNRFLSYAQLVRTLKDQYRENHSAVTAAQISNLRKRLYLTRAMQVTGIGSLLLCVVSMFLMYIQLYLISVYIFGLALVLLIISLGISVREIYISVKALELHLSDMDS</sequence>
<keyword evidence="1" id="KW-0812">Transmembrane</keyword>
<accession>A0AA37KJN2</accession>
<dbReference type="Proteomes" id="UP001055104">
    <property type="component" value="Unassembled WGS sequence"/>
</dbReference>
<keyword evidence="1" id="KW-0472">Membrane</keyword>
<dbReference type="EMBL" id="BQOB01000001">
    <property type="protein sequence ID" value="GKH81910.1"/>
    <property type="molecule type" value="Genomic_DNA"/>
</dbReference>
<feature type="transmembrane region" description="Helical" evidence="1">
    <location>
        <begin position="137"/>
        <end position="157"/>
    </location>
</feature>
<dbReference type="InterPro" id="IPR021279">
    <property type="entry name" value="DUF2721"/>
</dbReference>
<name>A0AA37KJN2_9BACT</name>
<dbReference type="AlphaFoldDB" id="A0AA37KJN2"/>
<comment type="caution">
    <text evidence="2">The sequence shown here is derived from an EMBL/GenBank/DDBJ whole genome shotgun (WGS) entry which is preliminary data.</text>
</comment>
<proteinExistence type="predicted"/>
<dbReference type="Pfam" id="PF11026">
    <property type="entry name" value="DUF2721"/>
    <property type="match status" value="1"/>
</dbReference>
<feature type="transmembrane region" description="Helical" evidence="1">
    <location>
        <begin position="111"/>
        <end position="131"/>
    </location>
</feature>